<keyword evidence="2" id="KW-1185">Reference proteome</keyword>
<organism evidence="1 2">
    <name type="scientific">Belliella marina</name>
    <dbReference type="NCBI Taxonomy" id="1644146"/>
    <lineage>
        <taxon>Bacteria</taxon>
        <taxon>Pseudomonadati</taxon>
        <taxon>Bacteroidota</taxon>
        <taxon>Cytophagia</taxon>
        <taxon>Cytophagales</taxon>
        <taxon>Cyclobacteriaceae</taxon>
        <taxon>Belliella</taxon>
    </lineage>
</organism>
<dbReference type="InterPro" id="IPR013783">
    <property type="entry name" value="Ig-like_fold"/>
</dbReference>
<reference evidence="2" key="1">
    <citation type="journal article" date="2019" name="Int. J. Syst. Evol. Microbiol.">
        <title>The Global Catalogue of Microorganisms (GCM) 10K type strain sequencing project: providing services to taxonomists for standard genome sequencing and annotation.</title>
        <authorList>
            <consortium name="The Broad Institute Genomics Platform"/>
            <consortium name="The Broad Institute Genome Sequencing Center for Infectious Disease"/>
            <person name="Wu L."/>
            <person name="Ma J."/>
        </authorList>
    </citation>
    <scope>NUCLEOTIDE SEQUENCE [LARGE SCALE GENOMIC DNA]</scope>
    <source>
        <strain evidence="2">CGMCC 1.15180</strain>
    </source>
</reference>
<dbReference type="Proteomes" id="UP001597361">
    <property type="component" value="Unassembled WGS sequence"/>
</dbReference>
<gene>
    <name evidence="1" type="ORF">ACFSKL_08720</name>
</gene>
<evidence type="ECO:0000313" key="1">
    <source>
        <dbReference type="EMBL" id="MFD2034870.1"/>
    </source>
</evidence>
<accession>A0ABW4VM58</accession>
<dbReference type="RefSeq" id="WP_376885416.1">
    <property type="nucleotide sequence ID" value="NZ_JBHUHR010000023.1"/>
</dbReference>
<name>A0ABW4VM58_9BACT</name>
<protein>
    <submittedName>
        <fullName evidence="1">Uncharacterized protein</fullName>
    </submittedName>
</protein>
<dbReference type="EMBL" id="JBHUHR010000023">
    <property type="protein sequence ID" value="MFD2034870.1"/>
    <property type="molecule type" value="Genomic_DNA"/>
</dbReference>
<proteinExistence type="predicted"/>
<evidence type="ECO:0000313" key="2">
    <source>
        <dbReference type="Proteomes" id="UP001597361"/>
    </source>
</evidence>
<dbReference type="Gene3D" id="2.60.40.10">
    <property type="entry name" value="Immunoglobulins"/>
    <property type="match status" value="1"/>
</dbReference>
<sequence>MTITIHGRGIPNQNISVTCGFSILPVEILHLHATFSQENRTSTISWGTAKEWENSHFEIERAINNVNSFSKIGKLEGAGYSDTVEEYNYTDESLPLLGGMAYYRLKQVDFSGESKYSEVVGVRIPAMNITKGVWRAFPNPTSGEVFNLELINTREYNNEELSIRLVTPLANNKAIEGKDLREISLRVAEVLRKSPHGVYILEVNWGQKIEYIKILKKNGQSSKHR</sequence>
<comment type="caution">
    <text evidence="1">The sequence shown here is derived from an EMBL/GenBank/DDBJ whole genome shotgun (WGS) entry which is preliminary data.</text>
</comment>